<proteinExistence type="predicted"/>
<name>A0A4Z2HYB2_9TELE</name>
<feature type="compositionally biased region" description="Basic and acidic residues" evidence="1">
    <location>
        <begin position="53"/>
        <end position="78"/>
    </location>
</feature>
<evidence type="ECO:0000256" key="1">
    <source>
        <dbReference type="SAM" id="MobiDB-lite"/>
    </source>
</evidence>
<sequence length="141" mass="15359">MVISPPLSKQNKNATGRPGGERTLETVPFSSTSRGALLLTGWGSGASRHRQQKRPEKRPLLLGFLEDREGAEPAEERGGHKDVVYVRFDSAHLAPPLEALRGFPLLLVTELTSTRPRDSRSLCVVTLCGALYAALPLCVRT</sequence>
<gene>
    <name evidence="2" type="ORF">EYF80_019519</name>
</gene>
<accession>A0A4Z2HYB2</accession>
<feature type="region of interest" description="Disordered" evidence="1">
    <location>
        <begin position="1"/>
        <end position="78"/>
    </location>
</feature>
<organism evidence="2 3">
    <name type="scientific">Liparis tanakae</name>
    <name type="common">Tanaka's snailfish</name>
    <dbReference type="NCBI Taxonomy" id="230148"/>
    <lineage>
        <taxon>Eukaryota</taxon>
        <taxon>Metazoa</taxon>
        <taxon>Chordata</taxon>
        <taxon>Craniata</taxon>
        <taxon>Vertebrata</taxon>
        <taxon>Euteleostomi</taxon>
        <taxon>Actinopterygii</taxon>
        <taxon>Neopterygii</taxon>
        <taxon>Teleostei</taxon>
        <taxon>Neoteleostei</taxon>
        <taxon>Acanthomorphata</taxon>
        <taxon>Eupercaria</taxon>
        <taxon>Perciformes</taxon>
        <taxon>Cottioidei</taxon>
        <taxon>Cottales</taxon>
        <taxon>Liparidae</taxon>
        <taxon>Liparis</taxon>
    </lineage>
</organism>
<comment type="caution">
    <text evidence="2">The sequence shown here is derived from an EMBL/GenBank/DDBJ whole genome shotgun (WGS) entry which is preliminary data.</text>
</comment>
<protein>
    <submittedName>
        <fullName evidence="2">Uncharacterized protein</fullName>
    </submittedName>
</protein>
<dbReference type="EMBL" id="SRLO01000165">
    <property type="protein sequence ID" value="TNN70305.1"/>
    <property type="molecule type" value="Genomic_DNA"/>
</dbReference>
<dbReference type="Proteomes" id="UP000314294">
    <property type="component" value="Unassembled WGS sequence"/>
</dbReference>
<keyword evidence="3" id="KW-1185">Reference proteome</keyword>
<evidence type="ECO:0000313" key="2">
    <source>
        <dbReference type="EMBL" id="TNN70305.1"/>
    </source>
</evidence>
<dbReference type="AlphaFoldDB" id="A0A4Z2HYB2"/>
<reference evidence="2 3" key="1">
    <citation type="submission" date="2019-03" db="EMBL/GenBank/DDBJ databases">
        <title>First draft genome of Liparis tanakae, snailfish: a comprehensive survey of snailfish specific genes.</title>
        <authorList>
            <person name="Kim W."/>
            <person name="Song I."/>
            <person name="Jeong J.-H."/>
            <person name="Kim D."/>
            <person name="Kim S."/>
            <person name="Ryu S."/>
            <person name="Song J.Y."/>
            <person name="Lee S.K."/>
        </authorList>
    </citation>
    <scope>NUCLEOTIDE SEQUENCE [LARGE SCALE GENOMIC DNA]</scope>
    <source>
        <tissue evidence="2">Muscle</tissue>
    </source>
</reference>
<evidence type="ECO:0000313" key="3">
    <source>
        <dbReference type="Proteomes" id="UP000314294"/>
    </source>
</evidence>